<keyword evidence="3" id="KW-0560">Oxidoreductase</keyword>
<name>A0A1W1WI46_SULTA</name>
<dbReference type="InterPro" id="IPR002346">
    <property type="entry name" value="Mopterin_DH_FAD-bd"/>
</dbReference>
<dbReference type="Pfam" id="PF03450">
    <property type="entry name" value="CO_deh_flav_C"/>
    <property type="match status" value="1"/>
</dbReference>
<dbReference type="Pfam" id="PF00941">
    <property type="entry name" value="FAD_binding_5"/>
    <property type="match status" value="1"/>
</dbReference>
<evidence type="ECO:0000256" key="2">
    <source>
        <dbReference type="ARBA" id="ARBA00022827"/>
    </source>
</evidence>
<evidence type="ECO:0000259" key="4">
    <source>
        <dbReference type="PROSITE" id="PS51387"/>
    </source>
</evidence>
<dbReference type="Gene3D" id="3.30.43.10">
    <property type="entry name" value="Uridine Diphospho-n-acetylenolpyruvylglucosamine Reductase, domain 2"/>
    <property type="match status" value="1"/>
</dbReference>
<sequence length="295" mass="32205">MFPNPFQYYAPQSSDEIFELLAQYGDEAKILAGGQSLLPMMKLRLAAPSVLIDVNGISSWTDVTEQDHLLHIGALVRHCKWESVLDSRVPLLHQTARHIADPLVRNRGTMAGSLAHADPAADWGAALLALKASVSIQSAQRSRKVPIREFFVDTFTTVLEPQEVVTGIRIPLHHDSGFVGARYLKLERKVGDFAVVGVALTLVLDPHGVVLDAGIGLAAVGTTPLAAVKAESLLQGHPLTTDLIRQVASEAAKESDPVTDRRGSEEYKRAMVNVFVERGLMSIYQDWQRLMDVSA</sequence>
<dbReference type="Gene3D" id="3.30.465.10">
    <property type="match status" value="1"/>
</dbReference>
<evidence type="ECO:0000313" key="5">
    <source>
        <dbReference type="EMBL" id="SMC05819.1"/>
    </source>
</evidence>
<keyword evidence="6" id="KW-1185">Reference proteome</keyword>
<keyword evidence="1" id="KW-0285">Flavoprotein</keyword>
<dbReference type="InterPro" id="IPR016167">
    <property type="entry name" value="FAD-bd_PCMH_sub1"/>
</dbReference>
<dbReference type="SMART" id="SM01092">
    <property type="entry name" value="CO_deh_flav_C"/>
    <property type="match status" value="1"/>
</dbReference>
<evidence type="ECO:0000313" key="6">
    <source>
        <dbReference type="Proteomes" id="UP000192660"/>
    </source>
</evidence>
<dbReference type="AlphaFoldDB" id="A0A1W1WI46"/>
<dbReference type="InterPro" id="IPR016166">
    <property type="entry name" value="FAD-bd_PCMH"/>
</dbReference>
<dbReference type="SUPFAM" id="SSF56176">
    <property type="entry name" value="FAD-binding/transporter-associated domain-like"/>
    <property type="match status" value="1"/>
</dbReference>
<keyword evidence="2" id="KW-0274">FAD</keyword>
<dbReference type="InterPro" id="IPR016169">
    <property type="entry name" value="FAD-bd_PCMH_sub2"/>
</dbReference>
<feature type="domain" description="FAD-binding PCMH-type" evidence="4">
    <location>
        <begin position="1"/>
        <end position="175"/>
    </location>
</feature>
<dbReference type="InterPro" id="IPR005107">
    <property type="entry name" value="CO_DH_flav_C"/>
</dbReference>
<evidence type="ECO:0000256" key="1">
    <source>
        <dbReference type="ARBA" id="ARBA00022630"/>
    </source>
</evidence>
<accession>A0A1W1WI46</accession>
<dbReference type="OrthoDB" id="9789842at2"/>
<dbReference type="PANTHER" id="PTHR42659:SF2">
    <property type="entry name" value="XANTHINE DEHYDROGENASE SUBUNIT C-RELATED"/>
    <property type="match status" value="1"/>
</dbReference>
<dbReference type="InterPro" id="IPR036318">
    <property type="entry name" value="FAD-bd_PCMH-like_sf"/>
</dbReference>
<dbReference type="PROSITE" id="PS51387">
    <property type="entry name" value="FAD_PCMH"/>
    <property type="match status" value="1"/>
</dbReference>
<dbReference type="Gene3D" id="3.30.390.50">
    <property type="entry name" value="CO dehydrogenase flavoprotein, C-terminal domain"/>
    <property type="match status" value="1"/>
</dbReference>
<proteinExistence type="predicted"/>
<protein>
    <submittedName>
        <fullName evidence="5">Carbon-monoxide dehydrogenase medium subunit</fullName>
    </submittedName>
</protein>
<reference evidence="6" key="1">
    <citation type="submission" date="2017-04" db="EMBL/GenBank/DDBJ databases">
        <authorList>
            <person name="Varghese N."/>
            <person name="Submissions S."/>
        </authorList>
    </citation>
    <scope>NUCLEOTIDE SEQUENCE [LARGE SCALE GENOMIC DNA]</scope>
    <source>
        <strain evidence="6">DSM 9293</strain>
    </source>
</reference>
<dbReference type="GO" id="GO:0016491">
    <property type="term" value="F:oxidoreductase activity"/>
    <property type="evidence" value="ECO:0007669"/>
    <property type="project" value="UniProtKB-KW"/>
</dbReference>
<dbReference type="Proteomes" id="UP000192660">
    <property type="component" value="Unassembled WGS sequence"/>
</dbReference>
<dbReference type="InterPro" id="IPR051312">
    <property type="entry name" value="Diverse_Substr_Oxidored"/>
</dbReference>
<dbReference type="InterPro" id="IPR036683">
    <property type="entry name" value="CO_DH_flav_C_dom_sf"/>
</dbReference>
<gene>
    <name evidence="5" type="ORF">SAMN00768000_2469</name>
</gene>
<evidence type="ECO:0000256" key="3">
    <source>
        <dbReference type="ARBA" id="ARBA00023002"/>
    </source>
</evidence>
<dbReference type="EMBL" id="FWWY01000001">
    <property type="protein sequence ID" value="SMC05819.1"/>
    <property type="molecule type" value="Genomic_DNA"/>
</dbReference>
<dbReference type="SUPFAM" id="SSF55447">
    <property type="entry name" value="CO dehydrogenase flavoprotein C-terminal domain-like"/>
    <property type="match status" value="1"/>
</dbReference>
<dbReference type="PANTHER" id="PTHR42659">
    <property type="entry name" value="XANTHINE DEHYDROGENASE SUBUNIT C-RELATED"/>
    <property type="match status" value="1"/>
</dbReference>
<dbReference type="RefSeq" id="WP_020373632.1">
    <property type="nucleotide sequence ID" value="NZ_FWWY01000001.1"/>
</dbReference>
<dbReference type="GO" id="GO:0071949">
    <property type="term" value="F:FAD binding"/>
    <property type="evidence" value="ECO:0007669"/>
    <property type="project" value="InterPro"/>
</dbReference>
<organism evidence="5 6">
    <name type="scientific">Sulfobacillus thermosulfidooxidans (strain DSM 9293 / VKM B-1269 / AT-1)</name>
    <dbReference type="NCBI Taxonomy" id="929705"/>
    <lineage>
        <taxon>Bacteria</taxon>
        <taxon>Bacillati</taxon>
        <taxon>Bacillota</taxon>
        <taxon>Clostridia</taxon>
        <taxon>Eubacteriales</taxon>
        <taxon>Clostridiales Family XVII. Incertae Sedis</taxon>
        <taxon>Sulfobacillus</taxon>
    </lineage>
</organism>